<proteinExistence type="predicted"/>
<protein>
    <submittedName>
        <fullName evidence="1">Transport and Golgi organisation 2</fullName>
    </submittedName>
</protein>
<dbReference type="Proteomes" id="UP000199109">
    <property type="component" value="Unassembled WGS sequence"/>
</dbReference>
<gene>
    <name evidence="1" type="ORF">SAMN05421636_1214</name>
</gene>
<sequence length="238" mass="27486">MCTVSYISTDTGCIITSNRDEHTSRPIAFRPNEEIINNYKIIYPKDSKAGGTWFATREDGVAVVLLNGAFQKHTPFGKYRMSRGLVLLEVIGNKQPDTHFFEMELTRIEPFTLILFDGTRLLELRWDGKSKHQKTLDINRNYIWSSVTLYDEKATEQREHLFNKFLNEKKWINENSIVDFHMGHDNDFEHGFVIDRSDGLKTVSITQAVFSEEELGLSHIDLINDAEKTTTSCIKLYV</sequence>
<evidence type="ECO:0000313" key="2">
    <source>
        <dbReference type="Proteomes" id="UP000199109"/>
    </source>
</evidence>
<dbReference type="RefSeq" id="WP_091874359.1">
    <property type="nucleotide sequence ID" value="NZ_FNAO01000021.1"/>
</dbReference>
<dbReference type="STRING" id="641691.SAMN05421636_1214"/>
<dbReference type="InterPro" id="IPR008551">
    <property type="entry name" value="TANGO2"/>
</dbReference>
<name>A0A1G7JAP7_9FLAO</name>
<dbReference type="AlphaFoldDB" id="A0A1G7JAP7"/>
<dbReference type="EMBL" id="FNAO01000021">
    <property type="protein sequence ID" value="SDF21953.1"/>
    <property type="molecule type" value="Genomic_DNA"/>
</dbReference>
<organism evidence="1 2">
    <name type="scientific">Pricia antarctica</name>
    <dbReference type="NCBI Taxonomy" id="641691"/>
    <lineage>
        <taxon>Bacteria</taxon>
        <taxon>Pseudomonadati</taxon>
        <taxon>Bacteroidota</taxon>
        <taxon>Flavobacteriia</taxon>
        <taxon>Flavobacteriales</taxon>
        <taxon>Flavobacteriaceae</taxon>
        <taxon>Pricia</taxon>
    </lineage>
</organism>
<dbReference type="Pfam" id="PF05742">
    <property type="entry name" value="TANGO2"/>
    <property type="match status" value="1"/>
</dbReference>
<dbReference type="OrthoDB" id="4380123at2"/>
<reference evidence="1 2" key="1">
    <citation type="submission" date="2016-10" db="EMBL/GenBank/DDBJ databases">
        <authorList>
            <person name="de Groot N.N."/>
        </authorList>
    </citation>
    <scope>NUCLEOTIDE SEQUENCE [LARGE SCALE GENOMIC DNA]</scope>
    <source>
        <strain evidence="1 2">DSM 23421</strain>
    </source>
</reference>
<keyword evidence="2" id="KW-1185">Reference proteome</keyword>
<evidence type="ECO:0000313" key="1">
    <source>
        <dbReference type="EMBL" id="SDF21953.1"/>
    </source>
</evidence>
<accession>A0A1G7JAP7</accession>